<name>A0A7C9LTJ4_9RHOB</name>
<sequence>MTEHDDDKTGLEAYFEAARKQSPAPSDALMARVLDDARAAQEQGAAAAAAQPRRARGRFTWARALAAIGGWPAGASLAAATLAGVWLGAYPPAALGTFGAEVLGGGQQAYVVDLMPDFALDEGLVDEEGLNDV</sequence>
<organism evidence="1 2">
    <name type="scientific">Sediminimonas qiaohouensis</name>
    <dbReference type="NCBI Taxonomy" id="552061"/>
    <lineage>
        <taxon>Bacteria</taxon>
        <taxon>Pseudomonadati</taxon>
        <taxon>Pseudomonadota</taxon>
        <taxon>Alphaproteobacteria</taxon>
        <taxon>Rhodobacterales</taxon>
        <taxon>Roseobacteraceae</taxon>
        <taxon>Sediminimonas</taxon>
    </lineage>
</organism>
<evidence type="ECO:0000313" key="2">
    <source>
        <dbReference type="Proteomes" id="UP000483078"/>
    </source>
</evidence>
<reference evidence="1 2" key="1">
    <citation type="submission" date="2019-06" db="EMBL/GenBank/DDBJ databases">
        <title>Enrichment of Autotrophic Halophilic Microorganisms from Red Sea Brine Pool Using Microbial Electrosynthesis System.</title>
        <authorList>
            <person name="Alqahtani M.F."/>
            <person name="Bajracharya S."/>
            <person name="Katuri K.P."/>
            <person name="Ali M."/>
            <person name="Saikaly P.E."/>
        </authorList>
    </citation>
    <scope>NUCLEOTIDE SEQUENCE [LARGE SCALE GENOMIC DNA]</scope>
    <source>
        <strain evidence="1">MES6</strain>
    </source>
</reference>
<proteinExistence type="predicted"/>
<dbReference type="AlphaFoldDB" id="A0A7C9LTJ4"/>
<dbReference type="RefSeq" id="WP_273251144.1">
    <property type="nucleotide sequence ID" value="NZ_VENJ01000031.1"/>
</dbReference>
<accession>A0A7C9LTJ4</accession>
<protein>
    <recommendedName>
        <fullName evidence="3">Dihydroorotate dehydrogenase</fullName>
    </recommendedName>
</protein>
<gene>
    <name evidence="1" type="ORF">FH759_14910</name>
</gene>
<evidence type="ECO:0008006" key="3">
    <source>
        <dbReference type="Google" id="ProtNLM"/>
    </source>
</evidence>
<evidence type="ECO:0000313" key="1">
    <source>
        <dbReference type="EMBL" id="MTJ05956.1"/>
    </source>
</evidence>
<dbReference type="EMBL" id="VENJ01000031">
    <property type="protein sequence ID" value="MTJ05956.1"/>
    <property type="molecule type" value="Genomic_DNA"/>
</dbReference>
<dbReference type="Proteomes" id="UP000483078">
    <property type="component" value="Unassembled WGS sequence"/>
</dbReference>
<comment type="caution">
    <text evidence="1">The sequence shown here is derived from an EMBL/GenBank/DDBJ whole genome shotgun (WGS) entry which is preliminary data.</text>
</comment>